<dbReference type="InterPro" id="IPR050276">
    <property type="entry name" value="MshD_Acetyltransferase"/>
</dbReference>
<sequence>MTRKTLTIDSPLIVSAAAFYQEAWQVEDATIAPRFVRHSTYPGYCGLVQLDEKGNIVGLVYGYISKQGQYYHDLLHSALQENGKSSWLEDCFEIVELAVSPTMRGKGIGTSLLTQVLAAVPNQTAILTTREKNTGAIRLYERNGWELLKDSFYPDDKAYRIYGKKLL</sequence>
<evidence type="ECO:0000259" key="1">
    <source>
        <dbReference type="PROSITE" id="PS51186"/>
    </source>
</evidence>
<dbReference type="SUPFAM" id="SSF55729">
    <property type="entry name" value="Acyl-CoA N-acyltransferases (Nat)"/>
    <property type="match status" value="1"/>
</dbReference>
<dbReference type="OrthoDB" id="3692150at2"/>
<dbReference type="Proteomes" id="UP000219356">
    <property type="component" value="Unassembled WGS sequence"/>
</dbReference>
<name>A0A285N212_9BACI</name>
<dbReference type="CDD" id="cd04301">
    <property type="entry name" value="NAT_SF"/>
    <property type="match status" value="1"/>
</dbReference>
<dbReference type="RefSeq" id="WP_097038707.1">
    <property type="nucleotide sequence ID" value="NZ_OBEK01000001.1"/>
</dbReference>
<keyword evidence="2" id="KW-0808">Transferase</keyword>
<dbReference type="PANTHER" id="PTHR43617">
    <property type="entry name" value="L-AMINO ACID N-ACETYLTRANSFERASE"/>
    <property type="match status" value="1"/>
</dbReference>
<dbReference type="AlphaFoldDB" id="A0A285N212"/>
<evidence type="ECO:0000313" key="3">
    <source>
        <dbReference type="Proteomes" id="UP000219356"/>
    </source>
</evidence>
<protein>
    <submittedName>
        <fullName evidence="2">Acetyltransferase (GNAT) family protein</fullName>
    </submittedName>
</protein>
<organism evidence="2 3">
    <name type="scientific">Terribacillus aidingensis</name>
    <dbReference type="NCBI Taxonomy" id="586416"/>
    <lineage>
        <taxon>Bacteria</taxon>
        <taxon>Bacillati</taxon>
        <taxon>Bacillota</taxon>
        <taxon>Bacilli</taxon>
        <taxon>Bacillales</taxon>
        <taxon>Bacillaceae</taxon>
        <taxon>Terribacillus</taxon>
    </lineage>
</organism>
<accession>A0A285N212</accession>
<dbReference type="InterPro" id="IPR000182">
    <property type="entry name" value="GNAT_dom"/>
</dbReference>
<dbReference type="InterPro" id="IPR016181">
    <property type="entry name" value="Acyl_CoA_acyltransferase"/>
</dbReference>
<dbReference type="GO" id="GO:0008999">
    <property type="term" value="F:protein-N-terminal-alanine acetyltransferase activity"/>
    <property type="evidence" value="ECO:0007669"/>
    <property type="project" value="TreeGrafter"/>
</dbReference>
<dbReference type="PROSITE" id="PS51186">
    <property type="entry name" value="GNAT"/>
    <property type="match status" value="1"/>
</dbReference>
<dbReference type="Pfam" id="PF00583">
    <property type="entry name" value="Acetyltransf_1"/>
    <property type="match status" value="1"/>
</dbReference>
<evidence type="ECO:0000313" key="2">
    <source>
        <dbReference type="EMBL" id="SNZ03479.1"/>
    </source>
</evidence>
<proteinExistence type="predicted"/>
<feature type="domain" description="N-acetyltransferase" evidence="1">
    <location>
        <begin position="1"/>
        <end position="167"/>
    </location>
</feature>
<dbReference type="Gene3D" id="3.40.630.30">
    <property type="match status" value="1"/>
</dbReference>
<keyword evidence="3" id="KW-1185">Reference proteome</keyword>
<dbReference type="EMBL" id="OBEK01000001">
    <property type="protein sequence ID" value="SNZ03479.1"/>
    <property type="molecule type" value="Genomic_DNA"/>
</dbReference>
<gene>
    <name evidence="2" type="ORF">SAMN05421503_0373</name>
</gene>
<reference evidence="3" key="1">
    <citation type="submission" date="2017-09" db="EMBL/GenBank/DDBJ databases">
        <authorList>
            <person name="Varghese N."/>
            <person name="Submissions S."/>
        </authorList>
    </citation>
    <scope>NUCLEOTIDE SEQUENCE [LARGE SCALE GENOMIC DNA]</scope>
    <source>
        <strain evidence="3">CGMCC 1.8913</strain>
    </source>
</reference>
<dbReference type="PANTHER" id="PTHR43617:SF20">
    <property type="entry name" value="N-ALPHA-ACETYLTRANSFERASE RIMI"/>
    <property type="match status" value="1"/>
</dbReference>